<dbReference type="RefSeq" id="WP_103346400.1">
    <property type="nucleotide sequence ID" value="NZ_CP094808.1"/>
</dbReference>
<dbReference type="InterPro" id="IPR002347">
    <property type="entry name" value="SDR_fam"/>
</dbReference>
<dbReference type="EMBL" id="CP094809">
    <property type="protein sequence ID" value="UXU57483.1"/>
    <property type="molecule type" value="Genomic_DNA"/>
</dbReference>
<dbReference type="InterPro" id="IPR036291">
    <property type="entry name" value="NAD(P)-bd_dom_sf"/>
</dbReference>
<evidence type="ECO:0000313" key="1">
    <source>
        <dbReference type="EMBL" id="UXU57483.1"/>
    </source>
</evidence>
<evidence type="ECO:0000313" key="2">
    <source>
        <dbReference type="Proteomes" id="UP001065705"/>
    </source>
</evidence>
<gene>
    <name evidence="1" type="ORF">MUA95_01355</name>
</gene>
<dbReference type="SUPFAM" id="SSF51735">
    <property type="entry name" value="NAD(P)-binding Rossmann-fold domains"/>
    <property type="match status" value="1"/>
</dbReference>
<name>A0ABD7TTC1_9STAP</name>
<dbReference type="AlphaFoldDB" id="A0ABD7TTC1"/>
<reference evidence="1" key="1">
    <citation type="submission" date="2022-03" db="EMBL/GenBank/DDBJ databases">
        <title>Comparative Genomics of East African Camel-Associated Staphylococcaceae spp.: Diversity and Inheritance of Traits Involved in Host-Pathogen Interactions.</title>
        <authorList>
            <person name="Akarsu H."/>
            <person name="Liljander A."/>
            <person name="Younan M."/>
            <person name="Brodard I."/>
            <person name="Glucks I."/>
            <person name="Labroussaa F."/>
            <person name="Overesch G."/>
            <person name="Kuhnert P."/>
            <person name="Perreten V."/>
            <person name="Drexler J.F."/>
            <person name="Corman V.M."/>
            <person name="Falquet L."/>
            <person name="Jores J."/>
        </authorList>
    </citation>
    <scope>NUCLEOTIDE SEQUENCE</scope>
    <source>
        <strain evidence="1">IVB6197</strain>
    </source>
</reference>
<organism evidence="1 2">
    <name type="scientific">Staphylococcus agnetis</name>
    <dbReference type="NCBI Taxonomy" id="985762"/>
    <lineage>
        <taxon>Bacteria</taxon>
        <taxon>Bacillati</taxon>
        <taxon>Bacillota</taxon>
        <taxon>Bacilli</taxon>
        <taxon>Bacillales</taxon>
        <taxon>Staphylococcaceae</taxon>
        <taxon>Staphylococcus</taxon>
    </lineage>
</organism>
<accession>A0ABD7TTC1</accession>
<dbReference type="Proteomes" id="UP001065705">
    <property type="component" value="Chromosome"/>
</dbReference>
<proteinExistence type="predicted"/>
<dbReference type="Pfam" id="PF00106">
    <property type="entry name" value="adh_short"/>
    <property type="match status" value="1"/>
</dbReference>
<protein>
    <submittedName>
        <fullName evidence="1">SDR family NAD(P)-dependent oxidoreductase</fullName>
    </submittedName>
</protein>
<dbReference type="Gene3D" id="3.40.50.720">
    <property type="entry name" value="NAD(P)-binding Rossmann-like Domain"/>
    <property type="match status" value="1"/>
</dbReference>
<sequence>MNKHFVVTGGTSGLGLEIVRNLLHNNIKVTLLARDINKCKTLFNEDGHYKIFTEKQSSKSGEHSSICL</sequence>